<protein>
    <recommendedName>
        <fullName evidence="4">Transposase</fullName>
    </recommendedName>
</protein>
<dbReference type="EMBL" id="BSOP01000060">
    <property type="protein sequence ID" value="GLR54888.1"/>
    <property type="molecule type" value="Genomic_DNA"/>
</dbReference>
<feature type="region of interest" description="Disordered" evidence="1">
    <location>
        <begin position="1"/>
        <end position="23"/>
    </location>
</feature>
<dbReference type="Proteomes" id="UP001156702">
    <property type="component" value="Unassembled WGS sequence"/>
</dbReference>
<reference evidence="3" key="1">
    <citation type="journal article" date="2019" name="Int. J. Syst. Evol. Microbiol.">
        <title>The Global Catalogue of Microorganisms (GCM) 10K type strain sequencing project: providing services to taxonomists for standard genome sequencing and annotation.</title>
        <authorList>
            <consortium name="The Broad Institute Genomics Platform"/>
            <consortium name="The Broad Institute Genome Sequencing Center for Infectious Disease"/>
            <person name="Wu L."/>
            <person name="Ma J."/>
        </authorList>
    </citation>
    <scope>NUCLEOTIDE SEQUENCE [LARGE SCALE GENOMIC DNA]</scope>
    <source>
        <strain evidence="3">NBRC 102122</strain>
    </source>
</reference>
<accession>A0ABQ5ZWA1</accession>
<name>A0ABQ5ZWA1_9HYPH</name>
<evidence type="ECO:0000313" key="3">
    <source>
        <dbReference type="Proteomes" id="UP001156702"/>
    </source>
</evidence>
<keyword evidence="3" id="KW-1185">Reference proteome</keyword>
<gene>
    <name evidence="2" type="ORF">GCM10007923_61070</name>
</gene>
<feature type="compositionally biased region" description="Low complexity" evidence="1">
    <location>
        <begin position="1"/>
        <end position="16"/>
    </location>
</feature>
<proteinExistence type="predicted"/>
<sequence length="65" mass="6899">MQSSPSSTPAASEAPSVITGDEEAERIRRLVARMTEAKRMLDGLLANLALVEMSMTDSTPDGPAH</sequence>
<evidence type="ECO:0000256" key="1">
    <source>
        <dbReference type="SAM" id="MobiDB-lite"/>
    </source>
</evidence>
<evidence type="ECO:0000313" key="2">
    <source>
        <dbReference type="EMBL" id="GLR54888.1"/>
    </source>
</evidence>
<comment type="caution">
    <text evidence="2">The sequence shown here is derived from an EMBL/GenBank/DDBJ whole genome shotgun (WGS) entry which is preliminary data.</text>
</comment>
<evidence type="ECO:0008006" key="4">
    <source>
        <dbReference type="Google" id="ProtNLM"/>
    </source>
</evidence>
<dbReference type="RefSeq" id="WP_244770117.1">
    <property type="nucleotide sequence ID" value="NZ_BSOP01000060.1"/>
</dbReference>
<organism evidence="2 3">
    <name type="scientific">Shinella yambaruensis</name>
    <dbReference type="NCBI Taxonomy" id="415996"/>
    <lineage>
        <taxon>Bacteria</taxon>
        <taxon>Pseudomonadati</taxon>
        <taxon>Pseudomonadota</taxon>
        <taxon>Alphaproteobacteria</taxon>
        <taxon>Hyphomicrobiales</taxon>
        <taxon>Rhizobiaceae</taxon>
        <taxon>Shinella</taxon>
    </lineage>
</organism>